<feature type="domain" description="Retrotransposon gag" evidence="1">
    <location>
        <begin position="107"/>
        <end position="173"/>
    </location>
</feature>
<evidence type="ECO:0000313" key="3">
    <source>
        <dbReference type="Proteomes" id="UP001234989"/>
    </source>
</evidence>
<sequence length="269" mass="30207">RNVDPQDQWVPNEPEVQPQGEVTNVEFRNAIRMLSQVVTNQVEQQRGNRQDVADIFRILFGLEMPLRMNPPDFIGSSVIEDPENFVEELQKVFEKIRVEGALIVSLAVFEENFLGCFFHREVREAMVRNFLNLKYEFMSVHEYNLKITQLSRYSPEIVIDMNSKMSLFVSGLSRLSSKKGKDAILIGTGSGLDLRLGVKVGVESQVGCRGRVSIRKVLGVGFPMVCKDCALVCVARLGSNPSFNVRSQIGSESKLESSVGTKSRIDCKD</sequence>
<dbReference type="InterPro" id="IPR005162">
    <property type="entry name" value="Retrotrans_gag_dom"/>
</dbReference>
<reference evidence="2" key="1">
    <citation type="submission" date="2023-08" db="EMBL/GenBank/DDBJ databases">
        <title>A de novo genome assembly of Solanum verrucosum Schlechtendal, a Mexican diploid species geographically isolated from the other diploid A-genome species in potato relatives.</title>
        <authorList>
            <person name="Hosaka K."/>
        </authorList>
    </citation>
    <scope>NUCLEOTIDE SEQUENCE</scope>
    <source>
        <tissue evidence="2">Young leaves</tissue>
    </source>
</reference>
<keyword evidence="3" id="KW-1185">Reference proteome</keyword>
<evidence type="ECO:0000259" key="1">
    <source>
        <dbReference type="Pfam" id="PF03732"/>
    </source>
</evidence>
<organism evidence="2 3">
    <name type="scientific">Solanum verrucosum</name>
    <dbReference type="NCBI Taxonomy" id="315347"/>
    <lineage>
        <taxon>Eukaryota</taxon>
        <taxon>Viridiplantae</taxon>
        <taxon>Streptophyta</taxon>
        <taxon>Embryophyta</taxon>
        <taxon>Tracheophyta</taxon>
        <taxon>Spermatophyta</taxon>
        <taxon>Magnoliopsida</taxon>
        <taxon>eudicotyledons</taxon>
        <taxon>Gunneridae</taxon>
        <taxon>Pentapetalae</taxon>
        <taxon>asterids</taxon>
        <taxon>lamiids</taxon>
        <taxon>Solanales</taxon>
        <taxon>Solanaceae</taxon>
        <taxon>Solanoideae</taxon>
        <taxon>Solaneae</taxon>
        <taxon>Solanum</taxon>
    </lineage>
</organism>
<gene>
    <name evidence="2" type="ORF">MTR67_035599</name>
</gene>
<feature type="non-terminal residue" evidence="2">
    <location>
        <position position="1"/>
    </location>
</feature>
<dbReference type="AlphaFoldDB" id="A0AAF0ZMG1"/>
<dbReference type="Proteomes" id="UP001234989">
    <property type="component" value="Chromosome 8"/>
</dbReference>
<dbReference type="Pfam" id="PF03732">
    <property type="entry name" value="Retrotrans_gag"/>
    <property type="match status" value="1"/>
</dbReference>
<accession>A0AAF0ZMG1</accession>
<name>A0AAF0ZMG1_SOLVR</name>
<proteinExistence type="predicted"/>
<dbReference type="EMBL" id="CP133619">
    <property type="protein sequence ID" value="WMV42214.1"/>
    <property type="molecule type" value="Genomic_DNA"/>
</dbReference>
<protein>
    <recommendedName>
        <fullName evidence="1">Retrotransposon gag domain-containing protein</fullName>
    </recommendedName>
</protein>
<evidence type="ECO:0000313" key="2">
    <source>
        <dbReference type="EMBL" id="WMV42214.1"/>
    </source>
</evidence>